<dbReference type="EMBL" id="BAAADD010000003">
    <property type="protein sequence ID" value="GAA0564969.1"/>
    <property type="molecule type" value="Genomic_DNA"/>
</dbReference>
<protein>
    <submittedName>
        <fullName evidence="2">Uncharacterized protein</fullName>
    </submittedName>
</protein>
<dbReference type="Proteomes" id="UP001499951">
    <property type="component" value="Unassembled WGS sequence"/>
</dbReference>
<accession>A0ABN1EEE1</accession>
<gene>
    <name evidence="2" type="ORF">GCM10008942_11650</name>
</gene>
<feature type="signal peptide" evidence="1">
    <location>
        <begin position="1"/>
        <end position="22"/>
    </location>
</feature>
<organism evidence="2 3">
    <name type="scientific">Rhizomicrobium electricum</name>
    <dbReference type="NCBI Taxonomy" id="480070"/>
    <lineage>
        <taxon>Bacteria</taxon>
        <taxon>Pseudomonadati</taxon>
        <taxon>Pseudomonadota</taxon>
        <taxon>Alphaproteobacteria</taxon>
        <taxon>Micropepsales</taxon>
        <taxon>Micropepsaceae</taxon>
        <taxon>Rhizomicrobium</taxon>
    </lineage>
</organism>
<evidence type="ECO:0000313" key="3">
    <source>
        <dbReference type="Proteomes" id="UP001499951"/>
    </source>
</evidence>
<dbReference type="RefSeq" id="WP_166933653.1">
    <property type="nucleotide sequence ID" value="NZ_BAAADD010000003.1"/>
</dbReference>
<reference evidence="2 3" key="1">
    <citation type="journal article" date="2019" name="Int. J. Syst. Evol. Microbiol.">
        <title>The Global Catalogue of Microorganisms (GCM) 10K type strain sequencing project: providing services to taxonomists for standard genome sequencing and annotation.</title>
        <authorList>
            <consortium name="The Broad Institute Genomics Platform"/>
            <consortium name="The Broad Institute Genome Sequencing Center for Infectious Disease"/>
            <person name="Wu L."/>
            <person name="Ma J."/>
        </authorList>
    </citation>
    <scope>NUCLEOTIDE SEQUENCE [LARGE SCALE GENOMIC DNA]</scope>
    <source>
        <strain evidence="2 3">JCM 15089</strain>
    </source>
</reference>
<evidence type="ECO:0000256" key="1">
    <source>
        <dbReference type="SAM" id="SignalP"/>
    </source>
</evidence>
<feature type="chain" id="PRO_5046688407" evidence="1">
    <location>
        <begin position="23"/>
        <end position="158"/>
    </location>
</feature>
<proteinExistence type="predicted"/>
<keyword evidence="3" id="KW-1185">Reference proteome</keyword>
<name>A0ABN1EEE1_9PROT</name>
<comment type="caution">
    <text evidence="2">The sequence shown here is derived from an EMBL/GenBank/DDBJ whole genome shotgun (WGS) entry which is preliminary data.</text>
</comment>
<evidence type="ECO:0000313" key="2">
    <source>
        <dbReference type="EMBL" id="GAA0564969.1"/>
    </source>
</evidence>
<keyword evidence="1" id="KW-0732">Signal</keyword>
<sequence>MKATSLVSILALAAAIAVPASAASLTDYDVQKADSWADALAICDVSKFLLSEPNLNSEVIIAPVPGGAPVALYRPLFLPPAGFYSDVMRDTYERAKASGQVTAEAYGAARNHYAQLMLSAYHGTKADLTYLADRMKLCYALAADASGRAKPGKSEIKK</sequence>